<sequence length="230" mass="25253">MKKHLSLLTAALLISHNSYADVGIGVTASTVGAGLEVSYGFSDYWSARLGGLVGDIDIDFSGEDNNGIEGDELTYDANIEFRNAYLFADWHPRGKVFRLTAGTVINNTKARIVTRCEENSPIPNTTNCEFGNSRFSSAVLGDVITNISFDPLSPYIGLGWGYNNRGGFNFSADLGIAYVGDADVKMRSTGTCNDNEQCRQGIKDEQKEVKNELEDYRFLPLALISLNYQF</sequence>
<proteinExistence type="predicted"/>
<evidence type="ECO:0008006" key="4">
    <source>
        <dbReference type="Google" id="ProtNLM"/>
    </source>
</evidence>
<evidence type="ECO:0000313" key="2">
    <source>
        <dbReference type="EMBL" id="NKI17665.1"/>
    </source>
</evidence>
<evidence type="ECO:0000313" key="3">
    <source>
        <dbReference type="Proteomes" id="UP000765845"/>
    </source>
</evidence>
<keyword evidence="3" id="KW-1185">Reference proteome</keyword>
<feature type="chain" id="PRO_5045814320" description="Outer membrane protein beta-barrel domain-containing protein" evidence="1">
    <location>
        <begin position="21"/>
        <end position="230"/>
    </location>
</feature>
<organism evidence="2 3">
    <name type="scientific">Spongiibacter thalassae</name>
    <dbReference type="NCBI Taxonomy" id="2721624"/>
    <lineage>
        <taxon>Bacteria</taxon>
        <taxon>Pseudomonadati</taxon>
        <taxon>Pseudomonadota</taxon>
        <taxon>Gammaproteobacteria</taxon>
        <taxon>Cellvibrionales</taxon>
        <taxon>Spongiibacteraceae</taxon>
        <taxon>Spongiibacter</taxon>
    </lineage>
</organism>
<evidence type="ECO:0000256" key="1">
    <source>
        <dbReference type="SAM" id="SignalP"/>
    </source>
</evidence>
<dbReference type="Proteomes" id="UP000765845">
    <property type="component" value="Unassembled WGS sequence"/>
</dbReference>
<protein>
    <recommendedName>
        <fullName evidence="4">Outer membrane protein beta-barrel domain-containing protein</fullName>
    </recommendedName>
</protein>
<dbReference type="EMBL" id="JAAWWK010000003">
    <property type="protein sequence ID" value="NKI17665.1"/>
    <property type="molecule type" value="Genomic_DNA"/>
</dbReference>
<feature type="signal peptide" evidence="1">
    <location>
        <begin position="1"/>
        <end position="20"/>
    </location>
</feature>
<keyword evidence="1" id="KW-0732">Signal</keyword>
<reference evidence="2 3" key="1">
    <citation type="submission" date="2020-04" db="EMBL/GenBank/DDBJ databases">
        <authorList>
            <person name="Yoon J."/>
        </authorList>
    </citation>
    <scope>NUCLEOTIDE SEQUENCE [LARGE SCALE GENOMIC DNA]</scope>
    <source>
        <strain evidence="2 3">KMU-166</strain>
    </source>
</reference>
<comment type="caution">
    <text evidence="2">The sequence shown here is derived from an EMBL/GenBank/DDBJ whole genome shotgun (WGS) entry which is preliminary data.</text>
</comment>
<dbReference type="SUPFAM" id="SSF56935">
    <property type="entry name" value="Porins"/>
    <property type="match status" value="1"/>
</dbReference>
<dbReference type="Gene3D" id="2.40.160.170">
    <property type="match status" value="1"/>
</dbReference>
<name>A0ABX1GEP3_9GAMM</name>
<gene>
    <name evidence="2" type="ORF">HCU74_09555</name>
</gene>
<dbReference type="RefSeq" id="WP_168450212.1">
    <property type="nucleotide sequence ID" value="NZ_JAAWWK010000003.1"/>
</dbReference>
<accession>A0ABX1GEP3</accession>